<feature type="signal peptide" evidence="1">
    <location>
        <begin position="1"/>
        <end position="21"/>
    </location>
</feature>
<reference evidence="3 4" key="1">
    <citation type="submission" date="2024-05" db="EMBL/GenBank/DDBJ databases">
        <authorList>
            <person name="Wallberg A."/>
        </authorList>
    </citation>
    <scope>NUCLEOTIDE SEQUENCE [LARGE SCALE GENOMIC DNA]</scope>
</reference>
<evidence type="ECO:0000256" key="1">
    <source>
        <dbReference type="SAM" id="SignalP"/>
    </source>
</evidence>
<feature type="domain" description="Apple" evidence="2">
    <location>
        <begin position="46"/>
        <end position="128"/>
    </location>
</feature>
<evidence type="ECO:0000313" key="4">
    <source>
        <dbReference type="Proteomes" id="UP001497623"/>
    </source>
</evidence>
<dbReference type="EMBL" id="CAXKWB010000641">
    <property type="protein sequence ID" value="CAL4061502.1"/>
    <property type="molecule type" value="Genomic_DNA"/>
</dbReference>
<comment type="caution">
    <text evidence="3">The sequence shown here is derived from an EMBL/GenBank/DDBJ whole genome shotgun (WGS) entry which is preliminary data.</text>
</comment>
<dbReference type="Proteomes" id="UP001497623">
    <property type="component" value="Unassembled WGS sequence"/>
</dbReference>
<dbReference type="Gene3D" id="3.50.4.10">
    <property type="entry name" value="Hepatocyte Growth Factor"/>
    <property type="match status" value="1"/>
</dbReference>
<name>A0AAV2PPU3_MEGNR</name>
<evidence type="ECO:0000313" key="3">
    <source>
        <dbReference type="EMBL" id="CAL4061502.1"/>
    </source>
</evidence>
<organism evidence="3 4">
    <name type="scientific">Meganyctiphanes norvegica</name>
    <name type="common">Northern krill</name>
    <name type="synonym">Thysanopoda norvegica</name>
    <dbReference type="NCBI Taxonomy" id="48144"/>
    <lineage>
        <taxon>Eukaryota</taxon>
        <taxon>Metazoa</taxon>
        <taxon>Ecdysozoa</taxon>
        <taxon>Arthropoda</taxon>
        <taxon>Crustacea</taxon>
        <taxon>Multicrustacea</taxon>
        <taxon>Malacostraca</taxon>
        <taxon>Eumalacostraca</taxon>
        <taxon>Eucarida</taxon>
        <taxon>Euphausiacea</taxon>
        <taxon>Euphausiidae</taxon>
        <taxon>Meganyctiphanes</taxon>
    </lineage>
</organism>
<accession>A0AAV2PPU3</accession>
<sequence length="129" mass="14563">MKVSVLHYLGLVLLCVALVRAEESKEWQEYGDHEEEVTISRVREEEQSHAYDWTPEISACIIAHNDKTMNNLSLEDCKAHCQTEAGFDCRSVEYYKTSKSCALSATTSSSSMYRKPCPNGNVVYTEISS</sequence>
<gene>
    <name evidence="3" type="ORF">MNOR_LOCUS2186</name>
</gene>
<dbReference type="InterPro" id="IPR003609">
    <property type="entry name" value="Pan_app"/>
</dbReference>
<dbReference type="SMART" id="SM00473">
    <property type="entry name" value="PAN_AP"/>
    <property type="match status" value="1"/>
</dbReference>
<keyword evidence="1" id="KW-0732">Signal</keyword>
<feature type="chain" id="PRO_5043517062" description="Apple domain-containing protein" evidence="1">
    <location>
        <begin position="22"/>
        <end position="129"/>
    </location>
</feature>
<dbReference type="SUPFAM" id="SSF57414">
    <property type="entry name" value="Hairpin loop containing domain-like"/>
    <property type="match status" value="1"/>
</dbReference>
<keyword evidence="4" id="KW-1185">Reference proteome</keyword>
<evidence type="ECO:0000259" key="2">
    <source>
        <dbReference type="SMART" id="SM00473"/>
    </source>
</evidence>
<dbReference type="CDD" id="cd01099">
    <property type="entry name" value="PAN_AP_HGF"/>
    <property type="match status" value="1"/>
</dbReference>
<protein>
    <recommendedName>
        <fullName evidence="2">Apple domain-containing protein</fullName>
    </recommendedName>
</protein>
<dbReference type="AlphaFoldDB" id="A0AAV2PPU3"/>
<dbReference type="Pfam" id="PF00024">
    <property type="entry name" value="PAN_1"/>
    <property type="match status" value="1"/>
</dbReference>
<proteinExistence type="predicted"/>